<organism evidence="3 4">
    <name type="scientific">Elasticomyces elasticus</name>
    <dbReference type="NCBI Taxonomy" id="574655"/>
    <lineage>
        <taxon>Eukaryota</taxon>
        <taxon>Fungi</taxon>
        <taxon>Dikarya</taxon>
        <taxon>Ascomycota</taxon>
        <taxon>Pezizomycotina</taxon>
        <taxon>Dothideomycetes</taxon>
        <taxon>Dothideomycetidae</taxon>
        <taxon>Mycosphaerellales</taxon>
        <taxon>Teratosphaeriaceae</taxon>
        <taxon>Elasticomyces</taxon>
    </lineage>
</organism>
<dbReference type="SUPFAM" id="SSF81383">
    <property type="entry name" value="F-box domain"/>
    <property type="match status" value="1"/>
</dbReference>
<dbReference type="Pfam" id="PF00646">
    <property type="entry name" value="F-box"/>
    <property type="match status" value="1"/>
</dbReference>
<evidence type="ECO:0000313" key="3">
    <source>
        <dbReference type="EMBL" id="KAK5701546.1"/>
    </source>
</evidence>
<dbReference type="CDD" id="cd09917">
    <property type="entry name" value="F-box_SF"/>
    <property type="match status" value="1"/>
</dbReference>
<dbReference type="Proteomes" id="UP001310594">
    <property type="component" value="Unassembled WGS sequence"/>
</dbReference>
<comment type="caution">
    <text evidence="3">The sequence shown here is derived from an EMBL/GenBank/DDBJ whole genome shotgun (WGS) entry which is preliminary data.</text>
</comment>
<evidence type="ECO:0000256" key="1">
    <source>
        <dbReference type="SAM" id="MobiDB-lite"/>
    </source>
</evidence>
<feature type="domain" description="F-box" evidence="2">
    <location>
        <begin position="10"/>
        <end position="40"/>
    </location>
</feature>
<reference evidence="3" key="1">
    <citation type="submission" date="2023-08" db="EMBL/GenBank/DDBJ databases">
        <title>Black Yeasts Isolated from many extreme environments.</title>
        <authorList>
            <person name="Coleine C."/>
            <person name="Stajich J.E."/>
            <person name="Selbmann L."/>
        </authorList>
    </citation>
    <scope>NUCLEOTIDE SEQUENCE</scope>
    <source>
        <strain evidence="3">CCFEE 5810</strain>
    </source>
</reference>
<proteinExistence type="predicted"/>
<gene>
    <name evidence="3" type="ORF">LTR97_004361</name>
</gene>
<dbReference type="InterPro" id="IPR036047">
    <property type="entry name" value="F-box-like_dom_sf"/>
</dbReference>
<dbReference type="EMBL" id="JAVRQU010000006">
    <property type="protein sequence ID" value="KAK5701546.1"/>
    <property type="molecule type" value="Genomic_DNA"/>
</dbReference>
<feature type="region of interest" description="Disordered" evidence="1">
    <location>
        <begin position="183"/>
        <end position="202"/>
    </location>
</feature>
<sequence length="202" mass="23679">MAAHAVLDTPELLEMILLRLDAKNLLRLQRVSKTFHSNIKASIRLQRLLWTSPRKHDPKAPITSYNFNPLIDDRCHRLGLEKMLQWKLDKQQGVIVDVYWRTWGDVVDGKKRSCDDMLVLQPRRTMEIQWSVGFFEEMAPGKPIWKGDRRKQWTFKREDGRLPTLGELREAVIERFGVVDWSPSQDEQDEEAAPTDGHFEMV</sequence>
<evidence type="ECO:0000313" key="4">
    <source>
        <dbReference type="Proteomes" id="UP001310594"/>
    </source>
</evidence>
<evidence type="ECO:0000259" key="2">
    <source>
        <dbReference type="Pfam" id="PF00646"/>
    </source>
</evidence>
<dbReference type="AlphaFoldDB" id="A0AAN7ZNY7"/>
<protein>
    <recommendedName>
        <fullName evidence="2">F-box domain-containing protein</fullName>
    </recommendedName>
</protein>
<dbReference type="InterPro" id="IPR001810">
    <property type="entry name" value="F-box_dom"/>
</dbReference>
<accession>A0AAN7ZNY7</accession>
<name>A0AAN7ZNY7_9PEZI</name>